<organism evidence="1 2">
    <name type="scientific">Allacma fusca</name>
    <dbReference type="NCBI Taxonomy" id="39272"/>
    <lineage>
        <taxon>Eukaryota</taxon>
        <taxon>Metazoa</taxon>
        <taxon>Ecdysozoa</taxon>
        <taxon>Arthropoda</taxon>
        <taxon>Hexapoda</taxon>
        <taxon>Collembola</taxon>
        <taxon>Symphypleona</taxon>
        <taxon>Sminthuridae</taxon>
        <taxon>Allacma</taxon>
    </lineage>
</organism>
<keyword evidence="2" id="KW-1185">Reference proteome</keyword>
<dbReference type="EMBL" id="CAJVCH010529489">
    <property type="protein sequence ID" value="CAG7823442.1"/>
    <property type="molecule type" value="Genomic_DNA"/>
</dbReference>
<accession>A0A8J2KTG3</accession>
<protein>
    <submittedName>
        <fullName evidence="1">Uncharacterized protein</fullName>
    </submittedName>
</protein>
<dbReference type="Proteomes" id="UP000708208">
    <property type="component" value="Unassembled WGS sequence"/>
</dbReference>
<gene>
    <name evidence="1" type="ORF">AFUS01_LOCUS33660</name>
</gene>
<sequence>FWGPPIFEHLL</sequence>
<comment type="caution">
    <text evidence="1">The sequence shown here is derived from an EMBL/GenBank/DDBJ whole genome shotgun (WGS) entry which is preliminary data.</text>
</comment>
<reference evidence="1" key="1">
    <citation type="submission" date="2021-06" db="EMBL/GenBank/DDBJ databases">
        <authorList>
            <person name="Hodson N. C."/>
            <person name="Mongue J. A."/>
            <person name="Jaron S. K."/>
        </authorList>
    </citation>
    <scope>NUCLEOTIDE SEQUENCE</scope>
</reference>
<proteinExistence type="predicted"/>
<evidence type="ECO:0000313" key="1">
    <source>
        <dbReference type="EMBL" id="CAG7823442.1"/>
    </source>
</evidence>
<feature type="non-terminal residue" evidence="1">
    <location>
        <position position="1"/>
    </location>
</feature>
<name>A0A8J2KTG3_9HEXA</name>
<evidence type="ECO:0000313" key="2">
    <source>
        <dbReference type="Proteomes" id="UP000708208"/>
    </source>
</evidence>